<comment type="caution">
    <text evidence="1">The sequence shown here is derived from an EMBL/GenBank/DDBJ whole genome shotgun (WGS) entry which is preliminary data.</text>
</comment>
<evidence type="ECO:0000313" key="2">
    <source>
        <dbReference type="Proteomes" id="UP000675968"/>
    </source>
</evidence>
<proteinExistence type="predicted"/>
<dbReference type="AlphaFoldDB" id="A0A8T4LFI4"/>
<gene>
    <name evidence="1" type="ORF">J4215_03670</name>
</gene>
<protein>
    <submittedName>
        <fullName evidence="1">Uncharacterized protein</fullName>
    </submittedName>
</protein>
<organism evidence="1 2">
    <name type="scientific">Candidatus Iainarchaeum sp</name>
    <dbReference type="NCBI Taxonomy" id="3101447"/>
    <lineage>
        <taxon>Archaea</taxon>
        <taxon>Candidatus Iainarchaeota</taxon>
        <taxon>Candidatus Iainarchaeia</taxon>
        <taxon>Candidatus Iainarchaeales</taxon>
        <taxon>Candidatus Iainarchaeaceae</taxon>
        <taxon>Candidatus Iainarchaeum</taxon>
    </lineage>
</organism>
<dbReference type="Proteomes" id="UP000675968">
    <property type="component" value="Unassembled WGS sequence"/>
</dbReference>
<sequence length="67" mass="8056">MVYDFCKKCGEKRNLKSGLCEDCQSVKDAERMSHIYGVRERQTKEDIEKEVAEKKHDKRFWWGTKDK</sequence>
<name>A0A8T4LFI4_9ARCH</name>
<dbReference type="EMBL" id="JAGVWC010000010">
    <property type="protein sequence ID" value="MBS3061656.1"/>
    <property type="molecule type" value="Genomic_DNA"/>
</dbReference>
<reference evidence="1" key="1">
    <citation type="submission" date="2021-03" db="EMBL/GenBank/DDBJ databases">
        <authorList>
            <person name="Jaffe A."/>
        </authorList>
    </citation>
    <scope>NUCLEOTIDE SEQUENCE</scope>
    <source>
        <strain evidence="1">RIFCSPLOWO2_01_FULL_AR10_48_17</strain>
    </source>
</reference>
<accession>A0A8T4LFI4</accession>
<reference evidence="1" key="2">
    <citation type="submission" date="2021-05" db="EMBL/GenBank/DDBJ databases">
        <title>Protein family content uncovers lineage relationships and bacterial pathway maintenance mechanisms in DPANN archaea.</title>
        <authorList>
            <person name="Castelle C.J."/>
            <person name="Meheust R."/>
            <person name="Jaffe A.L."/>
            <person name="Seitz K."/>
            <person name="Gong X."/>
            <person name="Baker B.J."/>
            <person name="Banfield J.F."/>
        </authorList>
    </citation>
    <scope>NUCLEOTIDE SEQUENCE</scope>
    <source>
        <strain evidence="1">RIFCSPLOWO2_01_FULL_AR10_48_17</strain>
    </source>
</reference>
<evidence type="ECO:0000313" key="1">
    <source>
        <dbReference type="EMBL" id="MBS3061656.1"/>
    </source>
</evidence>